<proteinExistence type="predicted"/>
<feature type="domain" description="Tubulin/FtsZ 2-layer sandwich" evidence="5">
    <location>
        <begin position="230"/>
        <end position="290"/>
    </location>
</feature>
<dbReference type="SUPFAM" id="SSF53686">
    <property type="entry name" value="Tryptophan synthase beta subunit-like PLP-dependent enzymes"/>
    <property type="match status" value="1"/>
</dbReference>
<comment type="caution">
    <text evidence="6">The sequence shown here is derived from an EMBL/GenBank/DDBJ whole genome shotgun (WGS) entry which is preliminary data.</text>
</comment>
<dbReference type="EMBL" id="JADFTS010000002">
    <property type="protein sequence ID" value="KAF9621419.1"/>
    <property type="molecule type" value="Genomic_DNA"/>
</dbReference>
<keyword evidence="3" id="KW-0520">NAD</keyword>
<comment type="cofactor">
    <cofactor evidence="1">
        <name>NAD(+)</name>
        <dbReference type="ChEBI" id="CHEBI:57540"/>
    </cofactor>
</comment>
<dbReference type="Gene3D" id="3.40.50.720">
    <property type="entry name" value="NAD(P)-binding Rossmann-like Domain"/>
    <property type="match status" value="2"/>
</dbReference>
<dbReference type="GO" id="GO:0033320">
    <property type="term" value="P:UDP-D-xylose biosynthetic process"/>
    <property type="evidence" value="ECO:0007669"/>
    <property type="project" value="UniProtKB-UniPathway"/>
</dbReference>
<evidence type="ECO:0000259" key="5">
    <source>
        <dbReference type="Pfam" id="PF03953"/>
    </source>
</evidence>
<dbReference type="Proteomes" id="UP000631114">
    <property type="component" value="Unassembled WGS sequence"/>
</dbReference>
<dbReference type="InterPro" id="IPR036291">
    <property type="entry name" value="NAD(P)-bd_dom_sf"/>
</dbReference>
<evidence type="ECO:0000256" key="4">
    <source>
        <dbReference type="ARBA" id="ARBA00023239"/>
    </source>
</evidence>
<name>A0A835IQC1_9MAGN</name>
<dbReference type="GO" id="GO:0070403">
    <property type="term" value="F:NAD+ binding"/>
    <property type="evidence" value="ECO:0007669"/>
    <property type="project" value="InterPro"/>
</dbReference>
<gene>
    <name evidence="6" type="ORF">IFM89_021458</name>
</gene>
<keyword evidence="7" id="KW-1185">Reference proteome</keyword>
<dbReference type="PANTHER" id="PTHR43078">
    <property type="entry name" value="UDP-GLUCURONIC ACID DECARBOXYLASE-RELATED"/>
    <property type="match status" value="1"/>
</dbReference>
<dbReference type="Pfam" id="PF03953">
    <property type="entry name" value="Tubulin_C"/>
    <property type="match status" value="1"/>
</dbReference>
<organism evidence="6 7">
    <name type="scientific">Coptis chinensis</name>
    <dbReference type="NCBI Taxonomy" id="261450"/>
    <lineage>
        <taxon>Eukaryota</taxon>
        <taxon>Viridiplantae</taxon>
        <taxon>Streptophyta</taxon>
        <taxon>Embryophyta</taxon>
        <taxon>Tracheophyta</taxon>
        <taxon>Spermatophyta</taxon>
        <taxon>Magnoliopsida</taxon>
        <taxon>Ranunculales</taxon>
        <taxon>Ranunculaceae</taxon>
        <taxon>Coptidoideae</taxon>
        <taxon>Coptis</taxon>
    </lineage>
</organism>
<dbReference type="PANTHER" id="PTHR43078:SF7">
    <property type="entry name" value="UDP-GLUCURONATE DECARBOXYLASE"/>
    <property type="match status" value="1"/>
</dbReference>
<keyword evidence="4" id="KW-0456">Lyase</keyword>
<feature type="non-terminal residue" evidence="6">
    <location>
        <position position="1"/>
    </location>
</feature>
<sequence>VLGNSKDWWFDRGRSEKVMVDSPGGTIAGLSLGSWLSKLKAKVHGFSVCDEHPDYFYKYVQGLFYGLNAGVSSHDIVDIQDAKGLGYAMNTIKELEFVKEIVAATGIILDPVYQHELPLNFGNWGVDRLMENEKNEVIVADNYFTGSKDNLSKWIGHPRLELIRHDNGTTLRSEPWILGGLEVYGDPLVHPQTEDYWGNVNPIGKRVAETLMFDYHRQHGIEVRITRIFNTYGPRMNIDDGRVVSNFMAQPMKQMWDAKNMMCAADPRHRRYLTVSAMFRGKMSTKEVKSMNK</sequence>
<reference evidence="6 7" key="1">
    <citation type="submission" date="2020-10" db="EMBL/GenBank/DDBJ databases">
        <title>The Coptis chinensis genome and diversification of protoberbering-type alkaloids.</title>
        <authorList>
            <person name="Wang B."/>
            <person name="Shu S."/>
            <person name="Song C."/>
            <person name="Liu Y."/>
        </authorList>
    </citation>
    <scope>NUCLEOTIDE SEQUENCE [LARGE SCALE GENOMIC DNA]</scope>
    <source>
        <strain evidence="6">HL-2020</strain>
        <tissue evidence="6">Leaf</tissue>
    </source>
</reference>
<dbReference type="GO" id="GO:0048040">
    <property type="term" value="F:UDP-glucuronate decarboxylase activity"/>
    <property type="evidence" value="ECO:0007669"/>
    <property type="project" value="TreeGrafter"/>
</dbReference>
<keyword evidence="2" id="KW-0210">Decarboxylase</keyword>
<dbReference type="AlphaFoldDB" id="A0A835IQC1"/>
<evidence type="ECO:0000313" key="6">
    <source>
        <dbReference type="EMBL" id="KAF9621419.1"/>
    </source>
</evidence>
<dbReference type="UniPathway" id="UPA00796">
    <property type="reaction ID" value="UER00771"/>
</dbReference>
<dbReference type="InterPro" id="IPR044516">
    <property type="entry name" value="UXS-like"/>
</dbReference>
<protein>
    <recommendedName>
        <fullName evidence="5">Tubulin/FtsZ 2-layer sandwich domain-containing protein</fullName>
    </recommendedName>
</protein>
<evidence type="ECO:0000256" key="1">
    <source>
        <dbReference type="ARBA" id="ARBA00001911"/>
    </source>
</evidence>
<dbReference type="GO" id="GO:0005737">
    <property type="term" value="C:cytoplasm"/>
    <property type="evidence" value="ECO:0007669"/>
    <property type="project" value="TreeGrafter"/>
</dbReference>
<evidence type="ECO:0000256" key="3">
    <source>
        <dbReference type="ARBA" id="ARBA00023027"/>
    </source>
</evidence>
<dbReference type="InterPro" id="IPR036052">
    <property type="entry name" value="TrpB-like_PALP_sf"/>
</dbReference>
<dbReference type="SUPFAM" id="SSF51735">
    <property type="entry name" value="NAD(P)-binding Rossmann-fold domains"/>
    <property type="match status" value="1"/>
</dbReference>
<dbReference type="InterPro" id="IPR018316">
    <property type="entry name" value="Tubulin/FtsZ_2-layer-sand-dom"/>
</dbReference>
<dbReference type="OrthoDB" id="331544at2759"/>
<dbReference type="Gene3D" id="3.40.50.1100">
    <property type="match status" value="1"/>
</dbReference>
<evidence type="ECO:0000313" key="7">
    <source>
        <dbReference type="Proteomes" id="UP000631114"/>
    </source>
</evidence>
<dbReference type="GO" id="GO:0042732">
    <property type="term" value="P:D-xylose metabolic process"/>
    <property type="evidence" value="ECO:0007669"/>
    <property type="project" value="InterPro"/>
</dbReference>
<evidence type="ECO:0000256" key="2">
    <source>
        <dbReference type="ARBA" id="ARBA00022793"/>
    </source>
</evidence>
<accession>A0A835IQC1</accession>